<organism evidence="7 8">
    <name type="scientific">Ancylostoma ceylanicum</name>
    <dbReference type="NCBI Taxonomy" id="53326"/>
    <lineage>
        <taxon>Eukaryota</taxon>
        <taxon>Metazoa</taxon>
        <taxon>Ecdysozoa</taxon>
        <taxon>Nematoda</taxon>
        <taxon>Chromadorea</taxon>
        <taxon>Rhabditida</taxon>
        <taxon>Rhabditina</taxon>
        <taxon>Rhabditomorpha</taxon>
        <taxon>Strongyloidea</taxon>
        <taxon>Ancylostomatidae</taxon>
        <taxon>Ancylostomatinae</taxon>
        <taxon>Ancylostoma</taxon>
    </lineage>
</organism>
<dbReference type="PANTHER" id="PTHR48287">
    <property type="entry name" value="ARM REPEAT SUPERFAMILY PROTEIN"/>
    <property type="match status" value="1"/>
</dbReference>
<keyword evidence="3" id="KW-0539">Nucleus</keyword>
<dbReference type="Gene3D" id="1.25.10.10">
    <property type="entry name" value="Leucine-rich Repeat Variant"/>
    <property type="match status" value="1"/>
</dbReference>
<evidence type="ECO:0000259" key="5">
    <source>
        <dbReference type="Pfam" id="PF08161"/>
    </source>
</evidence>
<evidence type="ECO:0000256" key="4">
    <source>
        <dbReference type="SAM" id="MobiDB-lite"/>
    </source>
</evidence>
<accession>A0A0D6LE51</accession>
<dbReference type="InterPro" id="IPR011989">
    <property type="entry name" value="ARM-like"/>
</dbReference>
<evidence type="ECO:0000256" key="1">
    <source>
        <dbReference type="ARBA" id="ARBA00004123"/>
    </source>
</evidence>
<dbReference type="Pfam" id="PF25772">
    <property type="entry name" value="HEAT_RRP12_N"/>
    <property type="match status" value="1"/>
</dbReference>
<evidence type="ECO:0000256" key="3">
    <source>
        <dbReference type="ARBA" id="ARBA00023242"/>
    </source>
</evidence>
<name>A0A0D6LE51_9BILA</name>
<evidence type="ECO:0000259" key="6">
    <source>
        <dbReference type="Pfam" id="PF25772"/>
    </source>
</evidence>
<dbReference type="GO" id="GO:0005634">
    <property type="term" value="C:nucleus"/>
    <property type="evidence" value="ECO:0007669"/>
    <property type="project" value="UniProtKB-SubCell"/>
</dbReference>
<evidence type="ECO:0000313" key="8">
    <source>
        <dbReference type="Proteomes" id="UP000054495"/>
    </source>
</evidence>
<dbReference type="EMBL" id="KE125200">
    <property type="protein sequence ID" value="EPB70345.1"/>
    <property type="molecule type" value="Genomic_DNA"/>
</dbReference>
<dbReference type="Proteomes" id="UP000054495">
    <property type="component" value="Unassembled WGS sequence"/>
</dbReference>
<gene>
    <name evidence="7" type="ORF">ANCCEY_10568</name>
</gene>
<sequence>MFCRAFKFTMVGKYRHRIHGKGRVRIPKGMSSESNPSKKRHRDAAGAARNASLSTEPMVAVDDRPLDNATDFLLADNLESMKIGHVQESCSKSMISEGGTETDVEYFAALMTALEGTSINEPCRTAAIAFLLQVIVKKIPKEVLQAQFMRTVQILYTKMLENSEQSEGSPLKYLLSILGVVLRAQPSRVWNSASTRNIVVSVTALCAHDQPWVRTMARRVVRAVLTDPVTSMENGLHAAASGVGTFVQQQLQAALGSKGGDMTTVRYLCLLEGVMHKMPSTLFKQLAETILKSFTIADPMVKCSALQCLYRCLQRQPCDAALSVETNVLLVKALTQLSPPCEDVTVCAYWMQALAEAHVCLTAKDPYSCYSLLPSTFELIVKLFDSGDEQLAQILAKIIESCVQDNEGCAKKLLTLLDRALNVQSTTVWKHVLRSQMRLFEAAGAGIVGDEFTQALKTLALMRENDNCFCKQEIDFTVGCAVRHVGAPAVLSVIPLDIDPNAVILSTEFARSWLIPVLRVNLHNAPLAYFSSHILPIAVKIYRRLGSLDPVPQRLYTTLQMQLWELLPSFCDSPSDLEKSFPQLAPVLGAAMNERDDLKLPILSALRRVVRFALQPDAPERIEVVGAYAKNFMPLLFNLYTTSNEDDIDDKGIKAAALETIRTYAEVAPKELIAQFVEAAMTKAKDASDNPTKQARILDILCALARTADASALEKIMGTITSWFDKVDAPVLQKKAFRILEEILSRRSLPELETFFSSWASEFENALSRPIATILPPARAAFANSTHARSNASKCLQHMLIKLIEEGGEVGEHPSAALNDLLSRIYELATPVAGVDNGSVEMDVARSTFVALNIVAQKQLKVLNGVHISRLVAHGCAWIGDGRPPVRILVIRLLRVLAQKLPEFALQQYRDLLLNSIFEEQLTCDLTSKVRKANRLLLEVLVARFGVDVLLKYTSKPDWVKQMRNIEKINRRKERQINNEASAKDSDDEGGSEAVSRLTSRTAGADTILKLLEDSDTSDSGGEDDIAEMRSRTGSIWLKEDTDMGDATDLLDRKSMLLKVTTSDPAQLAKKKAKALEKKKSKESGFKITKDGKLIIVDSEIGKMTEILGTKGRIHSIT</sequence>
<dbReference type="PANTHER" id="PTHR48287:SF1">
    <property type="entry name" value="ARM REPEAT SUPERFAMILY PROTEIN"/>
    <property type="match status" value="1"/>
</dbReference>
<dbReference type="InterPro" id="IPR016024">
    <property type="entry name" value="ARM-type_fold"/>
</dbReference>
<feature type="region of interest" description="Disordered" evidence="4">
    <location>
        <begin position="24"/>
        <end position="53"/>
    </location>
</feature>
<proteinExistence type="inferred from homology"/>
<keyword evidence="8" id="KW-1185">Reference proteome</keyword>
<feature type="region of interest" description="Disordered" evidence="4">
    <location>
        <begin position="972"/>
        <end position="998"/>
    </location>
</feature>
<evidence type="ECO:0000313" key="7">
    <source>
        <dbReference type="EMBL" id="EPB70345.1"/>
    </source>
</evidence>
<feature type="domain" description="RRP12 N-terminal HEAT" evidence="6">
    <location>
        <begin position="93"/>
        <end position="294"/>
    </location>
</feature>
<reference evidence="7 8" key="1">
    <citation type="submission" date="2013-05" db="EMBL/GenBank/DDBJ databases">
        <title>Draft genome of the parasitic nematode Anyclostoma ceylanicum.</title>
        <authorList>
            <person name="Mitreva M."/>
        </authorList>
    </citation>
    <scope>NUCLEOTIDE SEQUENCE [LARGE SCALE GENOMIC DNA]</scope>
</reference>
<feature type="domain" description="RRP12 HEAT" evidence="5">
    <location>
        <begin position="392"/>
        <end position="642"/>
    </location>
</feature>
<dbReference type="InterPro" id="IPR057860">
    <property type="entry name" value="HEAT_RRP12_N"/>
</dbReference>
<dbReference type="AlphaFoldDB" id="A0A0D6LE51"/>
<dbReference type="InterPro" id="IPR012978">
    <property type="entry name" value="HEAT_RRP12"/>
</dbReference>
<protein>
    <submittedName>
        <fullName evidence="7">NUC173 domain protein</fullName>
    </submittedName>
</protein>
<comment type="subcellular location">
    <subcellularLocation>
        <location evidence="1">Nucleus</location>
    </subcellularLocation>
</comment>
<evidence type="ECO:0000256" key="2">
    <source>
        <dbReference type="ARBA" id="ARBA00007690"/>
    </source>
</evidence>
<dbReference type="SUPFAM" id="SSF48371">
    <property type="entry name" value="ARM repeat"/>
    <property type="match status" value="1"/>
</dbReference>
<dbReference type="Pfam" id="PF08161">
    <property type="entry name" value="RRP12_HEAT"/>
    <property type="match status" value="1"/>
</dbReference>
<comment type="similarity">
    <text evidence="2">Belongs to the RRP12 family.</text>
</comment>
<dbReference type="InterPro" id="IPR052087">
    <property type="entry name" value="RRP12"/>
</dbReference>